<gene>
    <name evidence="2" type="ORF">JVT61DRAFT_11649</name>
</gene>
<feature type="domain" description="DUF7330" evidence="1">
    <location>
        <begin position="67"/>
        <end position="153"/>
    </location>
</feature>
<organism evidence="2 3">
    <name type="scientific">Boletus reticuloceps</name>
    <dbReference type="NCBI Taxonomy" id="495285"/>
    <lineage>
        <taxon>Eukaryota</taxon>
        <taxon>Fungi</taxon>
        <taxon>Dikarya</taxon>
        <taxon>Basidiomycota</taxon>
        <taxon>Agaricomycotina</taxon>
        <taxon>Agaricomycetes</taxon>
        <taxon>Agaricomycetidae</taxon>
        <taxon>Boletales</taxon>
        <taxon>Boletineae</taxon>
        <taxon>Boletaceae</taxon>
        <taxon>Boletoideae</taxon>
        <taxon>Boletus</taxon>
    </lineage>
</organism>
<dbReference type="Proteomes" id="UP000683000">
    <property type="component" value="Unassembled WGS sequence"/>
</dbReference>
<dbReference type="EMBL" id="JAGFBS010000005">
    <property type="protein sequence ID" value="KAG6379204.1"/>
    <property type="molecule type" value="Genomic_DNA"/>
</dbReference>
<evidence type="ECO:0000313" key="3">
    <source>
        <dbReference type="Proteomes" id="UP000683000"/>
    </source>
</evidence>
<accession>A0A8I2YU08</accession>
<dbReference type="OrthoDB" id="3177929at2759"/>
<dbReference type="Pfam" id="PF24016">
    <property type="entry name" value="DUF7330"/>
    <property type="match status" value="1"/>
</dbReference>
<evidence type="ECO:0000313" key="2">
    <source>
        <dbReference type="EMBL" id="KAG6379204.1"/>
    </source>
</evidence>
<reference evidence="2" key="1">
    <citation type="submission" date="2021-03" db="EMBL/GenBank/DDBJ databases">
        <title>Evolutionary innovations through gain and loss of genes in the ectomycorrhizal Boletales.</title>
        <authorList>
            <person name="Wu G."/>
            <person name="Miyauchi S."/>
            <person name="Morin E."/>
            <person name="Yang Z.-L."/>
            <person name="Xu J."/>
            <person name="Martin F.M."/>
        </authorList>
    </citation>
    <scope>NUCLEOTIDE SEQUENCE</scope>
    <source>
        <strain evidence="2">BR01</strain>
    </source>
</reference>
<protein>
    <recommendedName>
        <fullName evidence="1">DUF7330 domain-containing protein</fullName>
    </recommendedName>
</protein>
<dbReference type="AlphaFoldDB" id="A0A8I2YU08"/>
<keyword evidence="3" id="KW-1185">Reference proteome</keyword>
<name>A0A8I2YU08_9AGAM</name>
<dbReference type="InterPro" id="IPR055754">
    <property type="entry name" value="DUF7330"/>
</dbReference>
<comment type="caution">
    <text evidence="2">The sequence shown here is derived from an EMBL/GenBank/DDBJ whole genome shotgun (WGS) entry which is preliminary data.</text>
</comment>
<proteinExistence type="predicted"/>
<sequence>MASFCSAAEVSRYCPRARCSGFSSDRQSTSSSETHRVLHAAPQGTHKIHYQPSSDWDFILDTQETTDVSLVLPHYRARHQPVDQRLNMYVGAAAAPVKLKVCRPVPRCKFYLEVQAKISDVTVWLPSDFKGQIRHSGRASYSAGFVNRIKQNVGLNEDTLDQWDIDEVVIETTGTVTFRMWDVRANAPECIRKETLKRMFCQSAKKHEGICGGINWDFLLDD</sequence>
<evidence type="ECO:0000259" key="1">
    <source>
        <dbReference type="Pfam" id="PF24016"/>
    </source>
</evidence>